<reference evidence="2 3" key="1">
    <citation type="submission" date="2023-07" db="EMBL/GenBank/DDBJ databases">
        <title>Sequencing the genomes of 1000 actinobacteria strains.</title>
        <authorList>
            <person name="Klenk H.-P."/>
        </authorList>
    </citation>
    <scope>NUCLEOTIDE SEQUENCE [LARGE SCALE GENOMIC DNA]</scope>
    <source>
        <strain evidence="2 3">DSM 15539</strain>
    </source>
</reference>
<protein>
    <submittedName>
        <fullName evidence="2">Fe-S cluster protein YjdI</fullName>
    </submittedName>
</protein>
<dbReference type="InterPro" id="IPR010693">
    <property type="entry name" value="Divergent_4Fe-4S_mono-cluster"/>
</dbReference>
<dbReference type="Proteomes" id="UP001266099">
    <property type="component" value="Unassembled WGS sequence"/>
</dbReference>
<gene>
    <name evidence="2" type="ORF">J2S36_000260</name>
</gene>
<comment type="caution">
    <text evidence="2">The sequence shown here is derived from an EMBL/GenBank/DDBJ whole genome shotgun (WGS) entry which is preliminary data.</text>
</comment>
<organism evidence="2 3">
    <name type="scientific">Arcanobacterium hippocoleae</name>
    <dbReference type="NCBI Taxonomy" id="149017"/>
    <lineage>
        <taxon>Bacteria</taxon>
        <taxon>Bacillati</taxon>
        <taxon>Actinomycetota</taxon>
        <taxon>Actinomycetes</taxon>
        <taxon>Actinomycetales</taxon>
        <taxon>Actinomycetaceae</taxon>
        <taxon>Arcanobacterium</taxon>
    </lineage>
</organism>
<proteinExistence type="predicted"/>
<evidence type="ECO:0000313" key="2">
    <source>
        <dbReference type="EMBL" id="MDR6938717.1"/>
    </source>
</evidence>
<dbReference type="SUPFAM" id="SSF54862">
    <property type="entry name" value="4Fe-4S ferredoxins"/>
    <property type="match status" value="1"/>
</dbReference>
<keyword evidence="3" id="KW-1185">Reference proteome</keyword>
<dbReference type="Gene3D" id="3.30.70.20">
    <property type="match status" value="1"/>
</dbReference>
<dbReference type="RefSeq" id="WP_374717323.1">
    <property type="nucleotide sequence ID" value="NZ_JAVDUJ010000001.1"/>
</dbReference>
<sequence length="87" mass="9820">MIKNKGKENMQDPKRKLYTGPLVDVSFDSDLCIHSGNCVRSMPEIFNVKARPWVNPSVADTAQKADFLRNVVSTCPRHALRIEEHPA</sequence>
<evidence type="ECO:0000313" key="3">
    <source>
        <dbReference type="Proteomes" id="UP001266099"/>
    </source>
</evidence>
<accession>A0ABU1T010</accession>
<feature type="domain" description="Divergent 4Fe-4S mono-cluster" evidence="1">
    <location>
        <begin position="18"/>
        <end position="84"/>
    </location>
</feature>
<evidence type="ECO:0000259" key="1">
    <source>
        <dbReference type="Pfam" id="PF06902"/>
    </source>
</evidence>
<dbReference type="EMBL" id="JAVDUJ010000001">
    <property type="protein sequence ID" value="MDR6938717.1"/>
    <property type="molecule type" value="Genomic_DNA"/>
</dbReference>
<name>A0ABU1T010_9ACTO</name>
<dbReference type="Pfam" id="PF06902">
    <property type="entry name" value="Fer4_19"/>
    <property type="match status" value="1"/>
</dbReference>